<dbReference type="Proteomes" id="UP000824209">
    <property type="component" value="Unassembled WGS sequence"/>
</dbReference>
<accession>A0A9D2M150</accession>
<reference evidence="3" key="2">
    <citation type="submission" date="2021-04" db="EMBL/GenBank/DDBJ databases">
        <authorList>
            <person name="Gilroy R."/>
        </authorList>
    </citation>
    <scope>NUCLEOTIDE SEQUENCE</scope>
    <source>
        <strain evidence="3">ChiBcec8-14828</strain>
    </source>
</reference>
<dbReference type="PANTHER" id="PTHR24023">
    <property type="entry name" value="COLLAGEN ALPHA"/>
    <property type="match status" value="1"/>
</dbReference>
<evidence type="ECO:0000313" key="3">
    <source>
        <dbReference type="EMBL" id="HJB39042.1"/>
    </source>
</evidence>
<proteinExistence type="predicted"/>
<name>A0A9D2M150_9FIRM</name>
<evidence type="ECO:0000259" key="2">
    <source>
        <dbReference type="PROSITE" id="PS51688"/>
    </source>
</evidence>
<dbReference type="InterPro" id="IPR008160">
    <property type="entry name" value="Collagen"/>
</dbReference>
<reference evidence="3" key="1">
    <citation type="journal article" date="2021" name="PeerJ">
        <title>Extensive microbial diversity within the chicken gut microbiome revealed by metagenomics and culture.</title>
        <authorList>
            <person name="Gilroy R."/>
            <person name="Ravi A."/>
            <person name="Getino M."/>
            <person name="Pursley I."/>
            <person name="Horton D.L."/>
            <person name="Alikhan N.F."/>
            <person name="Baker D."/>
            <person name="Gharbi K."/>
            <person name="Hall N."/>
            <person name="Watson M."/>
            <person name="Adriaenssens E.M."/>
            <person name="Foster-Nyarko E."/>
            <person name="Jarju S."/>
            <person name="Secka A."/>
            <person name="Antonio M."/>
            <person name="Oren A."/>
            <person name="Chaudhuri R.R."/>
            <person name="La Ragione R."/>
            <person name="Hildebrand F."/>
            <person name="Pallen M.J."/>
        </authorList>
    </citation>
    <scope>NUCLEOTIDE SEQUENCE</scope>
    <source>
        <strain evidence="3">ChiBcec8-14828</strain>
    </source>
</reference>
<feature type="compositionally biased region" description="Low complexity" evidence="1">
    <location>
        <begin position="75"/>
        <end position="108"/>
    </location>
</feature>
<dbReference type="Gene3D" id="1.10.10.10">
    <property type="entry name" value="Winged helix-like DNA-binding domain superfamily/Winged helix DNA-binding domain"/>
    <property type="match status" value="1"/>
</dbReference>
<dbReference type="InterPro" id="IPR050149">
    <property type="entry name" value="Collagen_superfamily"/>
</dbReference>
<dbReference type="PROSITE" id="PS51688">
    <property type="entry name" value="ICA"/>
    <property type="match status" value="1"/>
</dbReference>
<dbReference type="GO" id="GO:0030198">
    <property type="term" value="P:extracellular matrix organization"/>
    <property type="evidence" value="ECO:0007669"/>
    <property type="project" value="TreeGrafter"/>
</dbReference>
<evidence type="ECO:0000256" key="1">
    <source>
        <dbReference type="SAM" id="MobiDB-lite"/>
    </source>
</evidence>
<protein>
    <submittedName>
        <fullName evidence="3">Tail fiber domain-containing protein</fullName>
    </submittedName>
</protein>
<dbReference type="InterPro" id="IPR036388">
    <property type="entry name" value="WH-like_DNA-bd_sf"/>
</dbReference>
<feature type="compositionally biased region" description="Basic and acidic residues" evidence="1">
    <location>
        <begin position="109"/>
        <end position="123"/>
    </location>
</feature>
<organism evidence="3 4">
    <name type="scientific">Candidatus Ruthenibacterium avium</name>
    <dbReference type="NCBI Taxonomy" id="2838751"/>
    <lineage>
        <taxon>Bacteria</taxon>
        <taxon>Bacillati</taxon>
        <taxon>Bacillota</taxon>
        <taxon>Clostridia</taxon>
        <taxon>Eubacteriales</taxon>
        <taxon>Oscillospiraceae</taxon>
        <taxon>Ruthenibacterium</taxon>
    </lineage>
</organism>
<feature type="domain" description="Peptidase S74" evidence="2">
    <location>
        <begin position="351"/>
        <end position="478"/>
    </location>
</feature>
<dbReference type="PANTHER" id="PTHR24023:SF1082">
    <property type="entry name" value="COLLAGEN TRIPLE HELIX REPEAT"/>
    <property type="match status" value="1"/>
</dbReference>
<dbReference type="GO" id="GO:0005615">
    <property type="term" value="C:extracellular space"/>
    <property type="evidence" value="ECO:0007669"/>
    <property type="project" value="TreeGrafter"/>
</dbReference>
<dbReference type="Pfam" id="PF13884">
    <property type="entry name" value="Peptidase_S74"/>
    <property type="match status" value="1"/>
</dbReference>
<sequence length="483" mass="50002">MSKVNLGRVIGPAGERGEQGPQGVQGPMGPTGPQGEKGEKGDTGPQGPKGDTGATGPAGERGETGPQGEQGIKGDTGATGPAGPQGPRGETGPAGPQGVQGDPGPQGQKGEKGDPGEKGEKGDTGPQGPKGDIGPSEINATTRVTGIEAGQLLFNNGGFVTGKTLTASDVGALSPTGNASNVTAAFTQASTRANLTTGEKLAVSLGKLMKWFADLKSVAWTGSYDDLTGKPELKTVATTGSYRDLTDKPTAADIGALGTTEKAASAKAADAASSYAFYMGHTNKNAGIEAQTKGVRLSWGTDYSYKLFFGQDPTYGDALCLHPSSSGTYALGNSTARWASIYSTNGTIQTSDATRKEQITALGEKQLAFFEKLRPVSYKLKSGFDDAENHDRLHYGFIAQEVEQAMGECGITAMEFGGLCKDKEVVLAKTLNEDGTESVASKETGADVYSLRYQEFIALNTAAIQALQKEVAVLKEKLKEPME</sequence>
<feature type="region of interest" description="Disordered" evidence="1">
    <location>
        <begin position="1"/>
        <end position="138"/>
    </location>
</feature>
<dbReference type="InterPro" id="IPR030392">
    <property type="entry name" value="S74_ICA"/>
</dbReference>
<dbReference type="AlphaFoldDB" id="A0A9D2M150"/>
<dbReference type="GO" id="GO:0031012">
    <property type="term" value="C:extracellular matrix"/>
    <property type="evidence" value="ECO:0007669"/>
    <property type="project" value="TreeGrafter"/>
</dbReference>
<evidence type="ECO:0000313" key="4">
    <source>
        <dbReference type="Proteomes" id="UP000824209"/>
    </source>
</evidence>
<dbReference type="GO" id="GO:0030020">
    <property type="term" value="F:extracellular matrix structural constituent conferring tensile strength"/>
    <property type="evidence" value="ECO:0007669"/>
    <property type="project" value="TreeGrafter"/>
</dbReference>
<dbReference type="Pfam" id="PF01391">
    <property type="entry name" value="Collagen"/>
    <property type="match status" value="2"/>
</dbReference>
<feature type="compositionally biased region" description="Low complexity" evidence="1">
    <location>
        <begin position="19"/>
        <end position="34"/>
    </location>
</feature>
<gene>
    <name evidence="3" type="ORF">H9943_01445</name>
</gene>
<dbReference type="EMBL" id="DWYA01000013">
    <property type="protein sequence ID" value="HJB39042.1"/>
    <property type="molecule type" value="Genomic_DNA"/>
</dbReference>
<comment type="caution">
    <text evidence="3">The sequence shown here is derived from an EMBL/GenBank/DDBJ whole genome shotgun (WGS) entry which is preliminary data.</text>
</comment>